<feature type="transmembrane region" description="Helical" evidence="11">
    <location>
        <begin position="488"/>
        <end position="506"/>
    </location>
</feature>
<dbReference type="Proteomes" id="UP000324629">
    <property type="component" value="Unassembled WGS sequence"/>
</dbReference>
<dbReference type="AlphaFoldDB" id="A0A5J4P2K4"/>
<feature type="transmembrane region" description="Helical" evidence="11">
    <location>
        <begin position="74"/>
        <end position="96"/>
    </location>
</feature>
<dbReference type="Gene3D" id="1.20.1070.10">
    <property type="entry name" value="Rhodopsin 7-helix transmembrane proteins"/>
    <property type="match status" value="2"/>
</dbReference>
<name>A0A5J4P2K4_9TREM</name>
<accession>A0A5J4P2K4</accession>
<feature type="compositionally biased region" description="Polar residues" evidence="10">
    <location>
        <begin position="363"/>
        <end position="372"/>
    </location>
</feature>
<evidence type="ECO:0000256" key="4">
    <source>
        <dbReference type="ARBA" id="ARBA00022989"/>
    </source>
</evidence>
<keyword evidence="14" id="KW-1185">Reference proteome</keyword>
<keyword evidence="3 11" id="KW-0812">Transmembrane</keyword>
<evidence type="ECO:0000256" key="9">
    <source>
        <dbReference type="ARBA" id="ARBA00023224"/>
    </source>
</evidence>
<evidence type="ECO:0000256" key="5">
    <source>
        <dbReference type="ARBA" id="ARBA00023040"/>
    </source>
</evidence>
<dbReference type="EMBL" id="QNGE01000087">
    <property type="protein sequence ID" value="KAA3682017.1"/>
    <property type="molecule type" value="Genomic_DNA"/>
</dbReference>
<keyword evidence="9" id="KW-0807">Transducer</keyword>
<feature type="transmembrane region" description="Helical" evidence="11">
    <location>
        <begin position="219"/>
        <end position="246"/>
    </location>
</feature>
<dbReference type="PANTHER" id="PTHR24248:SF125">
    <property type="entry name" value="DOPAMINE D2-LIKE RECEPTOR"/>
    <property type="match status" value="1"/>
</dbReference>
<evidence type="ECO:0000256" key="2">
    <source>
        <dbReference type="ARBA" id="ARBA00022475"/>
    </source>
</evidence>
<protein>
    <recommendedName>
        <fullName evidence="12">G-protein coupled receptors family 1 profile domain-containing protein</fullName>
    </recommendedName>
</protein>
<dbReference type="SUPFAM" id="SSF81321">
    <property type="entry name" value="Family A G protein-coupled receptor-like"/>
    <property type="match status" value="1"/>
</dbReference>
<keyword evidence="8" id="KW-0675">Receptor</keyword>
<dbReference type="PROSITE" id="PS50262">
    <property type="entry name" value="G_PROTEIN_RECEP_F1_2"/>
    <property type="match status" value="1"/>
</dbReference>
<dbReference type="GO" id="GO:0001591">
    <property type="term" value="F:dopamine neurotransmitter receptor activity, coupled via Gi/Go"/>
    <property type="evidence" value="ECO:0007669"/>
    <property type="project" value="TreeGrafter"/>
</dbReference>
<evidence type="ECO:0000256" key="8">
    <source>
        <dbReference type="ARBA" id="ARBA00023170"/>
    </source>
</evidence>
<feature type="transmembrane region" description="Helical" evidence="11">
    <location>
        <begin position="24"/>
        <end position="53"/>
    </location>
</feature>
<evidence type="ECO:0000256" key="7">
    <source>
        <dbReference type="ARBA" id="ARBA00023157"/>
    </source>
</evidence>
<feature type="region of interest" description="Disordered" evidence="10">
    <location>
        <begin position="351"/>
        <end position="374"/>
    </location>
</feature>
<evidence type="ECO:0000256" key="11">
    <source>
        <dbReference type="SAM" id="Phobius"/>
    </source>
</evidence>
<reference evidence="13 14" key="1">
    <citation type="journal article" date="2019" name="Gigascience">
        <title>Whole-genome sequence of the oriental lung fluke Paragonimus westermani.</title>
        <authorList>
            <person name="Oey H."/>
            <person name="Zakrzewski M."/>
            <person name="Narain K."/>
            <person name="Devi K.R."/>
            <person name="Agatsuma T."/>
            <person name="Nawaratna S."/>
            <person name="Gobert G.N."/>
            <person name="Jones M.K."/>
            <person name="Ragan M.A."/>
            <person name="McManus D.P."/>
            <person name="Krause L."/>
        </authorList>
    </citation>
    <scope>NUCLEOTIDE SEQUENCE [LARGE SCALE GENOMIC DNA]</scope>
    <source>
        <strain evidence="13 14">IND2009</strain>
    </source>
</reference>
<feature type="transmembrane region" description="Helical" evidence="11">
    <location>
        <begin position="526"/>
        <end position="545"/>
    </location>
</feature>
<evidence type="ECO:0000313" key="13">
    <source>
        <dbReference type="EMBL" id="KAA3682017.1"/>
    </source>
</evidence>
<keyword evidence="6 11" id="KW-0472">Membrane</keyword>
<dbReference type="PANTHER" id="PTHR24248">
    <property type="entry name" value="ADRENERGIC RECEPTOR-RELATED G-PROTEIN COUPLED RECEPTOR"/>
    <property type="match status" value="1"/>
</dbReference>
<comment type="caution">
    <text evidence="13">The sequence shown here is derived from an EMBL/GenBank/DDBJ whole genome shotgun (WGS) entry which is preliminary data.</text>
</comment>
<feature type="domain" description="G-protein coupled receptors family 1 profile" evidence="12">
    <location>
        <begin position="44"/>
        <end position="542"/>
    </location>
</feature>
<evidence type="ECO:0000256" key="6">
    <source>
        <dbReference type="ARBA" id="ARBA00023136"/>
    </source>
</evidence>
<sequence>MLYFDLTDLTNYTEINAISLTYDIWGFSVVVIIFFSLTVITIVGNALVFIALFRFPRLRSKSNLLIGNLSLSDFLLALTVLPLSAVTDATGYWIFGAQLCDIWLTVDVFYCTASIWSLVAIAFDRFTATTWPIWYKNKGTQRQVLIYVIIVWVLSGLICLPGLLGWGSIAVDTTSIQNKTSTQAANLLIAVSDNLSTRTHVQNPRTKLYDCVLFTEPHYVVYSAMGSFILPLIIMIGLYLKIFFVLRSRGQLLRKTRRTCEQVTSIGCDKISTSVVMMFPENQKKDTTKNGCHVMLLTETASNTDKVDTIDQNIRFEEVDYQITGPPNLPELRMNKPGTTGSTLGMHLGEQHRWRPPNRAESNESPPTQAENSGEVHVWEPQIILEHETNKSTTIGNKTNKSKELQQILHAFTDERQTATSCIEKKSTLNTVLFSGLIPNTKDDDLYRTEIARVSYAHARKRLSIASTPQERELARADYRERRATKRMGLIICIFILSWIPFTLMYMVRGLCGEQDCPDMPHLRMFVTWLGYANSALNPVLYALFNTQFRQAFLTLLHCPKRRDRRLVRTEKKSNSPNQSSK</sequence>
<evidence type="ECO:0000256" key="3">
    <source>
        <dbReference type="ARBA" id="ARBA00022692"/>
    </source>
</evidence>
<organism evidence="13 14">
    <name type="scientific">Paragonimus westermani</name>
    <dbReference type="NCBI Taxonomy" id="34504"/>
    <lineage>
        <taxon>Eukaryota</taxon>
        <taxon>Metazoa</taxon>
        <taxon>Spiralia</taxon>
        <taxon>Lophotrochozoa</taxon>
        <taxon>Platyhelminthes</taxon>
        <taxon>Trematoda</taxon>
        <taxon>Digenea</taxon>
        <taxon>Plagiorchiida</taxon>
        <taxon>Troglotremata</taxon>
        <taxon>Troglotrematidae</taxon>
        <taxon>Paragonimus</taxon>
    </lineage>
</organism>
<dbReference type="SMART" id="SM01381">
    <property type="entry name" value="7TM_GPCR_Srsx"/>
    <property type="match status" value="1"/>
</dbReference>
<dbReference type="GO" id="GO:0004930">
    <property type="term" value="F:G protein-coupled receptor activity"/>
    <property type="evidence" value="ECO:0007669"/>
    <property type="project" value="UniProtKB-KW"/>
</dbReference>
<keyword evidence="7" id="KW-1015">Disulfide bond</keyword>
<evidence type="ECO:0000256" key="10">
    <source>
        <dbReference type="SAM" id="MobiDB-lite"/>
    </source>
</evidence>
<gene>
    <name evidence="13" type="ORF">DEA37_0005007</name>
</gene>
<evidence type="ECO:0000259" key="12">
    <source>
        <dbReference type="PROSITE" id="PS50262"/>
    </source>
</evidence>
<dbReference type="Pfam" id="PF00001">
    <property type="entry name" value="7tm_1"/>
    <property type="match status" value="2"/>
</dbReference>
<dbReference type="InterPro" id="IPR000276">
    <property type="entry name" value="GPCR_Rhodpsn"/>
</dbReference>
<proteinExistence type="predicted"/>
<keyword evidence="2" id="KW-1003">Cell membrane</keyword>
<dbReference type="PRINTS" id="PR00237">
    <property type="entry name" value="GPCRRHODOPSN"/>
</dbReference>
<dbReference type="GO" id="GO:0045202">
    <property type="term" value="C:synapse"/>
    <property type="evidence" value="ECO:0007669"/>
    <property type="project" value="GOC"/>
</dbReference>
<keyword evidence="5" id="KW-0297">G-protein coupled receptor</keyword>
<feature type="transmembrane region" description="Helical" evidence="11">
    <location>
        <begin position="144"/>
        <end position="164"/>
    </location>
</feature>
<feature type="transmembrane region" description="Helical" evidence="11">
    <location>
        <begin position="102"/>
        <end position="123"/>
    </location>
</feature>
<dbReference type="CDD" id="cd14967">
    <property type="entry name" value="7tmA_amine_R-like"/>
    <property type="match status" value="1"/>
</dbReference>
<dbReference type="GO" id="GO:0005886">
    <property type="term" value="C:plasma membrane"/>
    <property type="evidence" value="ECO:0007669"/>
    <property type="project" value="UniProtKB-SubCell"/>
</dbReference>
<comment type="subcellular location">
    <subcellularLocation>
        <location evidence="1">Cell membrane</location>
        <topology evidence="1">Multi-pass membrane protein</topology>
    </subcellularLocation>
</comment>
<evidence type="ECO:0000256" key="1">
    <source>
        <dbReference type="ARBA" id="ARBA00004651"/>
    </source>
</evidence>
<evidence type="ECO:0000313" key="14">
    <source>
        <dbReference type="Proteomes" id="UP000324629"/>
    </source>
</evidence>
<dbReference type="InterPro" id="IPR017452">
    <property type="entry name" value="GPCR_Rhodpsn_7TM"/>
</dbReference>
<keyword evidence="4 11" id="KW-1133">Transmembrane helix</keyword>